<proteinExistence type="predicted"/>
<dbReference type="InterPro" id="IPR056470">
    <property type="entry name" value="BesD/HalB-like"/>
</dbReference>
<organism evidence="1 2">
    <name type="scientific">Paenibacillus aurantiacus</name>
    <dbReference type="NCBI Taxonomy" id="1936118"/>
    <lineage>
        <taxon>Bacteria</taxon>
        <taxon>Bacillati</taxon>
        <taxon>Bacillota</taxon>
        <taxon>Bacilli</taxon>
        <taxon>Bacillales</taxon>
        <taxon>Paenibacillaceae</taxon>
        <taxon>Paenibacillus</taxon>
    </lineage>
</organism>
<accession>A0ABV5KUW4</accession>
<evidence type="ECO:0008006" key="3">
    <source>
        <dbReference type="Google" id="ProtNLM"/>
    </source>
</evidence>
<keyword evidence="2" id="KW-1185">Reference proteome</keyword>
<dbReference type="RefSeq" id="WP_377497610.1">
    <property type="nucleotide sequence ID" value="NZ_JBHMDO010000033.1"/>
</dbReference>
<evidence type="ECO:0000313" key="2">
    <source>
        <dbReference type="Proteomes" id="UP001589747"/>
    </source>
</evidence>
<protein>
    <recommendedName>
        <fullName evidence="3">Fe2OG dioxygenase domain-containing protein</fullName>
    </recommendedName>
</protein>
<gene>
    <name evidence="1" type="ORF">ACFFSY_20795</name>
</gene>
<name>A0ABV5KUW4_9BACL</name>
<dbReference type="Proteomes" id="UP001589747">
    <property type="component" value="Unassembled WGS sequence"/>
</dbReference>
<dbReference type="SUPFAM" id="SSF51197">
    <property type="entry name" value="Clavaminate synthase-like"/>
    <property type="match status" value="1"/>
</dbReference>
<reference evidence="1 2" key="1">
    <citation type="submission" date="2024-09" db="EMBL/GenBank/DDBJ databases">
        <authorList>
            <person name="Sun Q."/>
            <person name="Mori K."/>
        </authorList>
    </citation>
    <scope>NUCLEOTIDE SEQUENCE [LARGE SCALE GENOMIC DNA]</scope>
    <source>
        <strain evidence="1 2">TISTR 2452</strain>
    </source>
</reference>
<dbReference type="Pfam" id="PF23169">
    <property type="entry name" value="HalD"/>
    <property type="match status" value="1"/>
</dbReference>
<dbReference type="EMBL" id="JBHMDO010000033">
    <property type="protein sequence ID" value="MFB9328376.1"/>
    <property type="molecule type" value="Genomic_DNA"/>
</dbReference>
<sequence>MMNMQQSFDEAVEAHLNGLESQKKEALQRLFGERDMVIFDCLLPDHLRDAMQEEALLLLGQHGLRRELHIKETGNTPRYFSSAGRQAIAEHGRYIPAFFASEPIKRFLTEINAGNPLLPVPYEPEEYIINSQQSTGDTHGWHWDDYTFALIWIVEAPAEGDGAWVEFIPKTEWDRDDKANCVQKILDTHETNRVYIPQGHCYLMKANTTLHRISPLTGPSRRTVIVFTYASEEDFQKEISHETMEQIWESEIKSGQEAVIASGH</sequence>
<comment type="caution">
    <text evidence="1">The sequence shown here is derived from an EMBL/GenBank/DDBJ whole genome shotgun (WGS) entry which is preliminary data.</text>
</comment>
<evidence type="ECO:0000313" key="1">
    <source>
        <dbReference type="EMBL" id="MFB9328376.1"/>
    </source>
</evidence>